<dbReference type="RefSeq" id="WP_146750289.1">
    <property type="nucleotide sequence ID" value="NZ_CP043451.1"/>
</dbReference>
<evidence type="ECO:0000256" key="4">
    <source>
        <dbReference type="ARBA" id="ARBA00022475"/>
    </source>
</evidence>
<dbReference type="Gene3D" id="3.30.1150.10">
    <property type="match status" value="1"/>
</dbReference>
<evidence type="ECO:0000256" key="2">
    <source>
        <dbReference type="ARBA" id="ARBA00006555"/>
    </source>
</evidence>
<dbReference type="PANTHER" id="PTHR33446">
    <property type="entry name" value="PROTEIN TONB-RELATED"/>
    <property type="match status" value="1"/>
</dbReference>
<proteinExistence type="inferred from homology"/>
<keyword evidence="7" id="KW-0653">Protein transport</keyword>
<evidence type="ECO:0000256" key="6">
    <source>
        <dbReference type="ARBA" id="ARBA00022692"/>
    </source>
</evidence>
<evidence type="ECO:0000256" key="9">
    <source>
        <dbReference type="ARBA" id="ARBA00023136"/>
    </source>
</evidence>
<evidence type="ECO:0000259" key="11">
    <source>
        <dbReference type="PROSITE" id="PS52015"/>
    </source>
</evidence>
<evidence type="ECO:0000313" key="14">
    <source>
        <dbReference type="Proteomes" id="UP000250557"/>
    </source>
</evidence>
<dbReference type="GO" id="GO:0098797">
    <property type="term" value="C:plasma membrane protein complex"/>
    <property type="evidence" value="ECO:0007669"/>
    <property type="project" value="TreeGrafter"/>
</dbReference>
<reference evidence="13 15" key="2">
    <citation type="submission" date="2021-03" db="EMBL/GenBank/DDBJ databases">
        <title>Mucilaginibacter strains isolated from gold and copper mining confer multi heavy-metal resistance.</title>
        <authorList>
            <person name="Li Y."/>
        </authorList>
    </citation>
    <scope>NUCLEOTIDE SEQUENCE [LARGE SCALE GENOMIC DNA]</scope>
    <source>
        <strain evidence="13 15">P2-4</strain>
    </source>
</reference>
<dbReference type="Proteomes" id="UP000663940">
    <property type="component" value="Chromosome"/>
</dbReference>
<dbReference type="SUPFAM" id="SSF74653">
    <property type="entry name" value="TolA/TonB C-terminal domain"/>
    <property type="match status" value="1"/>
</dbReference>
<accession>A0AAE6MLG9</accession>
<reference evidence="12 14" key="1">
    <citation type="submission" date="2019-08" db="EMBL/GenBank/DDBJ databases">
        <title>Comparative genome analysis confer to the adaptation heavy metal polluted environment.</title>
        <authorList>
            <person name="Li Y."/>
        </authorList>
    </citation>
    <scope>NUCLEOTIDE SEQUENCE [LARGE SCALE GENOMIC DNA]</scope>
    <source>
        <strain evidence="12 14">P2</strain>
    </source>
</reference>
<dbReference type="GO" id="GO:0031992">
    <property type="term" value="F:energy transducer activity"/>
    <property type="evidence" value="ECO:0007669"/>
    <property type="project" value="TreeGrafter"/>
</dbReference>
<dbReference type="AlphaFoldDB" id="A0AAE6MLG9"/>
<dbReference type="Pfam" id="PF03544">
    <property type="entry name" value="TonB_C"/>
    <property type="match status" value="1"/>
</dbReference>
<gene>
    <name evidence="12" type="ORF">DIU31_029940</name>
    <name evidence="13" type="ORF">J3L21_31070</name>
</gene>
<evidence type="ECO:0000256" key="10">
    <source>
        <dbReference type="SAM" id="Phobius"/>
    </source>
</evidence>
<dbReference type="Proteomes" id="UP000250557">
    <property type="component" value="Chromosome"/>
</dbReference>
<organism evidence="12 14">
    <name type="scientific">Mucilaginibacter rubeus</name>
    <dbReference type="NCBI Taxonomy" id="2027860"/>
    <lineage>
        <taxon>Bacteria</taxon>
        <taxon>Pseudomonadati</taxon>
        <taxon>Bacteroidota</taxon>
        <taxon>Sphingobacteriia</taxon>
        <taxon>Sphingobacteriales</taxon>
        <taxon>Sphingobacteriaceae</taxon>
        <taxon>Mucilaginibacter</taxon>
    </lineage>
</organism>
<evidence type="ECO:0000256" key="3">
    <source>
        <dbReference type="ARBA" id="ARBA00022448"/>
    </source>
</evidence>
<keyword evidence="3" id="KW-0813">Transport</keyword>
<feature type="transmembrane region" description="Helical" evidence="10">
    <location>
        <begin position="26"/>
        <end position="49"/>
    </location>
</feature>
<feature type="domain" description="TonB C-terminal" evidence="11">
    <location>
        <begin position="56"/>
        <end position="151"/>
    </location>
</feature>
<keyword evidence="6 10" id="KW-0812">Transmembrane</keyword>
<dbReference type="PROSITE" id="PS52015">
    <property type="entry name" value="TONB_CTD"/>
    <property type="match status" value="1"/>
</dbReference>
<evidence type="ECO:0000313" key="13">
    <source>
        <dbReference type="EMBL" id="QTE49919.1"/>
    </source>
</evidence>
<name>A0AAE6MLG9_9SPHI</name>
<evidence type="ECO:0000256" key="1">
    <source>
        <dbReference type="ARBA" id="ARBA00004383"/>
    </source>
</evidence>
<evidence type="ECO:0000256" key="7">
    <source>
        <dbReference type="ARBA" id="ARBA00022927"/>
    </source>
</evidence>
<dbReference type="EMBL" id="CP071880">
    <property type="protein sequence ID" value="QTE49919.1"/>
    <property type="molecule type" value="Genomic_DNA"/>
</dbReference>
<keyword evidence="8 10" id="KW-1133">Transmembrane helix</keyword>
<dbReference type="EMBL" id="CP043451">
    <property type="protein sequence ID" value="QEM07519.1"/>
    <property type="molecule type" value="Genomic_DNA"/>
</dbReference>
<evidence type="ECO:0000256" key="5">
    <source>
        <dbReference type="ARBA" id="ARBA00022519"/>
    </source>
</evidence>
<protein>
    <submittedName>
        <fullName evidence="12">Energy transducer TonB</fullName>
    </submittedName>
</protein>
<comment type="similarity">
    <text evidence="2">Belongs to the TonB family.</text>
</comment>
<dbReference type="InterPro" id="IPR051045">
    <property type="entry name" value="TonB-dependent_transducer"/>
</dbReference>
<keyword evidence="15" id="KW-1185">Reference proteome</keyword>
<evidence type="ECO:0000313" key="15">
    <source>
        <dbReference type="Proteomes" id="UP000663940"/>
    </source>
</evidence>
<evidence type="ECO:0000313" key="12">
    <source>
        <dbReference type="EMBL" id="QEM07519.1"/>
    </source>
</evidence>
<keyword evidence="4" id="KW-1003">Cell membrane</keyword>
<keyword evidence="5" id="KW-0997">Cell inner membrane</keyword>
<dbReference type="PANTHER" id="PTHR33446:SF2">
    <property type="entry name" value="PROTEIN TONB"/>
    <property type="match status" value="1"/>
</dbReference>
<keyword evidence="9 10" id="KW-0472">Membrane</keyword>
<dbReference type="GO" id="GO:0055085">
    <property type="term" value="P:transmembrane transport"/>
    <property type="evidence" value="ECO:0007669"/>
    <property type="project" value="InterPro"/>
</dbReference>
<dbReference type="NCBIfam" id="TIGR01352">
    <property type="entry name" value="tonB_Cterm"/>
    <property type="match status" value="1"/>
</dbReference>
<comment type="subcellular location">
    <subcellularLocation>
        <location evidence="1">Cell inner membrane</location>
        <topology evidence="1">Single-pass membrane protein</topology>
        <orientation evidence="1">Periplasmic side</orientation>
    </subcellularLocation>
</comment>
<dbReference type="InterPro" id="IPR006260">
    <property type="entry name" value="TonB/TolA_C"/>
</dbReference>
<evidence type="ECO:0000256" key="8">
    <source>
        <dbReference type="ARBA" id="ARBA00022989"/>
    </source>
</evidence>
<sequence>MIIRLVIQQQFFLRLSKHNPQFIVDIYTMLKALCLHIAFIIFTAGYLLAQQPAFKGGQQAFNDFLKTKIIYPEYSRQNCISGTINVSFMVDKDGVVHDAKIQDGPGIDLDDEALRVIKLTSGQWMVPAGYNLKTNIVQPIRFDPDPTRCGPASIRDMQSAIASYKAQQELENAVTNYYSNKYKGKADTTKEAIIINLKKQLGYDDDFINDVLSQAGEKFKQGDKEGACHDWNFIRNIGSDKADNFIKKYCAH</sequence>
<dbReference type="InterPro" id="IPR037682">
    <property type="entry name" value="TonB_C"/>
</dbReference>
<dbReference type="GO" id="GO:0015031">
    <property type="term" value="P:protein transport"/>
    <property type="evidence" value="ECO:0007669"/>
    <property type="project" value="UniProtKB-KW"/>
</dbReference>